<evidence type="ECO:0000313" key="12">
    <source>
        <dbReference type="Proteomes" id="UP000595038"/>
    </source>
</evidence>
<evidence type="ECO:0000256" key="5">
    <source>
        <dbReference type="ARBA" id="ARBA00022683"/>
    </source>
</evidence>
<evidence type="ECO:0000313" key="10">
    <source>
        <dbReference type="EMBL" id="TWL30730.1"/>
    </source>
</evidence>
<gene>
    <name evidence="10" type="ORF">CHCC16736_1764</name>
    <name evidence="9" type="ORF">I6G80_01565</name>
</gene>
<dbReference type="GeneID" id="92858707"/>
<evidence type="ECO:0000256" key="6">
    <source>
        <dbReference type="ARBA" id="ARBA00022777"/>
    </source>
</evidence>
<dbReference type="Proteomes" id="UP000595038">
    <property type="component" value="Chromosome"/>
</dbReference>
<keyword evidence="2" id="KW-0597">Phosphoprotein</keyword>
<dbReference type="Proteomes" id="UP000435910">
    <property type="component" value="Unassembled WGS sequence"/>
</dbReference>
<keyword evidence="6" id="KW-0418">Kinase</keyword>
<dbReference type="AlphaFoldDB" id="A0A1Y0YJV4"/>
<reference evidence="9 12" key="2">
    <citation type="submission" date="2020-12" db="EMBL/GenBank/DDBJ databases">
        <title>FDA dAtabase for Regulatory Grade micrObial Sequences (FDA-ARGOS): Supporting development and validation of Infectious Disease Dx tests.</title>
        <authorList>
            <person name="Nelson B."/>
            <person name="Plummer A."/>
            <person name="Tallon L."/>
            <person name="Sadzewicz L."/>
            <person name="Zhao X."/>
            <person name="Boylan J."/>
            <person name="Ott S."/>
            <person name="Bowen H."/>
            <person name="Vavikolanu K."/>
            <person name="Mehta A."/>
            <person name="Aluvathingal J."/>
            <person name="Nadendla S."/>
            <person name="Myers T."/>
            <person name="Yan Y."/>
            <person name="Sichtig H."/>
        </authorList>
    </citation>
    <scope>NUCLEOTIDE SEQUENCE [LARGE SCALE GENOMIC DNA]</scope>
    <source>
        <strain evidence="9 12">FDAARGOS_923</strain>
    </source>
</reference>
<dbReference type="PANTHER" id="PTHR34581:SF2">
    <property type="entry name" value="PTS SYSTEM N,N'-DIACETYLCHITOBIOSE-SPECIFIC EIIB COMPONENT"/>
    <property type="match status" value="1"/>
</dbReference>
<dbReference type="CDD" id="cd05564">
    <property type="entry name" value="PTS_IIB_chitobiose_lichenan"/>
    <property type="match status" value="1"/>
</dbReference>
<feature type="domain" description="PTS EIIB type-3" evidence="8">
    <location>
        <begin position="1"/>
        <end position="100"/>
    </location>
</feature>
<dbReference type="GO" id="GO:0016301">
    <property type="term" value="F:kinase activity"/>
    <property type="evidence" value="ECO:0007669"/>
    <property type="project" value="UniProtKB-KW"/>
</dbReference>
<dbReference type="InterPro" id="IPR013012">
    <property type="entry name" value="PTS_EIIB_3"/>
</dbReference>
<dbReference type="GO" id="GO:0009401">
    <property type="term" value="P:phosphoenolpyruvate-dependent sugar phosphotransferase system"/>
    <property type="evidence" value="ECO:0007669"/>
    <property type="project" value="UniProtKB-KW"/>
</dbReference>
<dbReference type="SUPFAM" id="SSF52794">
    <property type="entry name" value="PTS system IIB component-like"/>
    <property type="match status" value="1"/>
</dbReference>
<evidence type="ECO:0000256" key="4">
    <source>
        <dbReference type="ARBA" id="ARBA00022679"/>
    </source>
</evidence>
<dbReference type="OMA" id="MMKGDVV"/>
<dbReference type="InterPro" id="IPR051819">
    <property type="entry name" value="PTS_sugar-specific_EIIB"/>
</dbReference>
<dbReference type="Pfam" id="PF02302">
    <property type="entry name" value="PTS_IIB"/>
    <property type="match status" value="1"/>
</dbReference>
<organism evidence="10 11">
    <name type="scientific">Bacillus licheniformis</name>
    <dbReference type="NCBI Taxonomy" id="1402"/>
    <lineage>
        <taxon>Bacteria</taxon>
        <taxon>Bacillati</taxon>
        <taxon>Bacillota</taxon>
        <taxon>Bacilli</taxon>
        <taxon>Bacillales</taxon>
        <taxon>Bacillaceae</taxon>
        <taxon>Bacillus</taxon>
    </lineage>
</organism>
<feature type="modified residue" description="Phosphocysteine; by EIIA" evidence="7">
    <location>
        <position position="7"/>
    </location>
</feature>
<dbReference type="EMBL" id="NILC01000014">
    <property type="protein sequence ID" value="TWL30730.1"/>
    <property type="molecule type" value="Genomic_DNA"/>
</dbReference>
<keyword evidence="4" id="KW-0808">Transferase</keyword>
<dbReference type="InterPro" id="IPR003501">
    <property type="entry name" value="PTS_EIIB_2/3"/>
</dbReference>
<dbReference type="InterPro" id="IPR036095">
    <property type="entry name" value="PTS_EIIB-like_sf"/>
</dbReference>
<dbReference type="Gene3D" id="3.40.50.2300">
    <property type="match status" value="1"/>
</dbReference>
<dbReference type="PROSITE" id="PS51100">
    <property type="entry name" value="PTS_EIIB_TYPE_3"/>
    <property type="match status" value="1"/>
</dbReference>
<evidence type="ECO:0000259" key="8">
    <source>
        <dbReference type="PROSITE" id="PS51100"/>
    </source>
</evidence>
<evidence type="ECO:0000313" key="9">
    <source>
        <dbReference type="EMBL" id="QPR73039.1"/>
    </source>
</evidence>
<evidence type="ECO:0000256" key="3">
    <source>
        <dbReference type="ARBA" id="ARBA00022597"/>
    </source>
</evidence>
<dbReference type="EMBL" id="CP065647">
    <property type="protein sequence ID" value="QPR73039.1"/>
    <property type="molecule type" value="Genomic_DNA"/>
</dbReference>
<evidence type="ECO:0000256" key="1">
    <source>
        <dbReference type="ARBA" id="ARBA00022448"/>
    </source>
</evidence>
<reference evidence="10 11" key="1">
    <citation type="submission" date="2019-06" db="EMBL/GenBank/DDBJ databases">
        <title>Genome sequence analysis of &gt;100 Bacillus licheniformis strains suggests intrinsic resistance to this species.</title>
        <authorList>
            <person name="Wels M."/>
            <person name="Siezen R.J."/>
            <person name="Johansen E."/>
            <person name="Stuer-Lauridsen B."/>
            <person name="Bjerre K."/>
            <person name="Nielsen B.K.K."/>
        </authorList>
    </citation>
    <scope>NUCLEOTIDE SEQUENCE [LARGE SCALE GENOMIC DNA]</scope>
    <source>
        <strain evidence="10 11">BAC-16736</strain>
    </source>
</reference>
<evidence type="ECO:0000256" key="2">
    <source>
        <dbReference type="ARBA" id="ARBA00022553"/>
    </source>
</evidence>
<proteinExistence type="predicted"/>
<keyword evidence="3 9" id="KW-0762">Sugar transport</keyword>
<name>A0A1Y0YJV4_BACLI</name>
<evidence type="ECO:0000256" key="7">
    <source>
        <dbReference type="PROSITE-ProRule" id="PRU00423"/>
    </source>
</evidence>
<dbReference type="RefSeq" id="WP_003178669.1">
    <property type="nucleotide sequence ID" value="NZ_BEXU01000034.1"/>
</dbReference>
<keyword evidence="5" id="KW-0598">Phosphotransferase system</keyword>
<sequence>MKIALVCSAGMSTSILVKKMREEAENRSLKAEINAYAEADLPSDLDEIDVILIGPQVRYLKGQMTERAKPYHTPVAVIDQMAYGMMDGAKVLNQAISLAT</sequence>
<evidence type="ECO:0000313" key="11">
    <source>
        <dbReference type="Proteomes" id="UP000435910"/>
    </source>
</evidence>
<dbReference type="GO" id="GO:0008982">
    <property type="term" value="F:protein-N(PI)-phosphohistidine-sugar phosphotransferase activity"/>
    <property type="evidence" value="ECO:0007669"/>
    <property type="project" value="InterPro"/>
</dbReference>
<dbReference type="PANTHER" id="PTHR34581">
    <property type="entry name" value="PTS SYSTEM N,N'-DIACETYLCHITOBIOSE-SPECIFIC EIIB COMPONENT"/>
    <property type="match status" value="1"/>
</dbReference>
<protein>
    <submittedName>
        <fullName evidence="9">PTS sugar transporter subunit IIB</fullName>
    </submittedName>
    <submittedName>
        <fullName evidence="10">PTS system oligo-beta-mannoside-specific EIIB component</fullName>
    </submittedName>
</protein>
<keyword evidence="1" id="KW-0813">Transport</keyword>
<accession>A0A1Y0YJV4</accession>